<name>A0ABY5AUE2_9CYAN</name>
<dbReference type="EMBL" id="CP098611">
    <property type="protein sequence ID" value="USR92485.1"/>
    <property type="molecule type" value="Genomic_DNA"/>
</dbReference>
<sequence>MPLASCLSPTMTPEGTWTIADAKTLRGTPYKGTVQISRIGSVYQIFWLSDRSNFSGLGFYHDNRLCIGWGLDPSFRVVVYRIQEDGTLEGQWTTPQMFGDIGSERASGELSSEVEGLYNVSGTYPNKKPPYSNSIAIAKGGEIYQLSSSGTPKLKGIGLRSGDWFVSNWGYNNNFGVMIYELDQDTAMGRWTRPGSDQVGVEKLLKIC</sequence>
<dbReference type="RefSeq" id="WP_252664640.1">
    <property type="nucleotide sequence ID" value="NZ_CP098611.1"/>
</dbReference>
<keyword evidence="2" id="KW-1185">Reference proteome</keyword>
<evidence type="ECO:0000313" key="1">
    <source>
        <dbReference type="EMBL" id="USR92485.1"/>
    </source>
</evidence>
<evidence type="ECO:0000313" key="2">
    <source>
        <dbReference type="Proteomes" id="UP001056708"/>
    </source>
</evidence>
<dbReference type="Proteomes" id="UP001056708">
    <property type="component" value="Chromosome"/>
</dbReference>
<organism evidence="1 2">
    <name type="scientific">Phormidium yuhuli AB48</name>
    <dbReference type="NCBI Taxonomy" id="2940671"/>
    <lineage>
        <taxon>Bacteria</taxon>
        <taxon>Bacillati</taxon>
        <taxon>Cyanobacteriota</taxon>
        <taxon>Cyanophyceae</taxon>
        <taxon>Oscillatoriophycideae</taxon>
        <taxon>Oscillatoriales</taxon>
        <taxon>Oscillatoriaceae</taxon>
        <taxon>Phormidium</taxon>
        <taxon>Phormidium yuhuli</taxon>
    </lineage>
</organism>
<protein>
    <submittedName>
        <fullName evidence="1">Uncharacterized protein</fullName>
    </submittedName>
</protein>
<reference evidence="1" key="1">
    <citation type="submission" date="2022-06" db="EMBL/GenBank/DDBJ databases">
        <title>Genome sequence of Phormidium yuhuli AB48 isolated from an industrial photobioreactor environment.</title>
        <authorList>
            <person name="Qiu Y."/>
            <person name="Noonan A.J.C."/>
            <person name="Dofher K."/>
            <person name="Koch M."/>
            <person name="Kieft B."/>
            <person name="Lin X."/>
            <person name="Ziels R.M."/>
            <person name="Hallam S.J."/>
        </authorList>
    </citation>
    <scope>NUCLEOTIDE SEQUENCE</scope>
    <source>
        <strain evidence="1">AB48</strain>
    </source>
</reference>
<accession>A0ABY5AUE2</accession>
<proteinExistence type="predicted"/>
<gene>
    <name evidence="1" type="ORF">NEA10_07145</name>
</gene>